<feature type="domain" description="Retrovirus-related Pol polyprotein from transposon TNT 1-94-like beta-barrel" evidence="2">
    <location>
        <begin position="6"/>
        <end position="35"/>
    </location>
</feature>
<dbReference type="Proteomes" id="UP001159363">
    <property type="component" value="Chromosome 5"/>
</dbReference>
<comment type="caution">
    <text evidence="3">The sequence shown here is derived from an EMBL/GenBank/DDBJ whole genome shotgun (WGS) entry which is preliminary data.</text>
</comment>
<dbReference type="Pfam" id="PF13976">
    <property type="entry name" value="gag_pre-integrs"/>
    <property type="match status" value="1"/>
</dbReference>
<dbReference type="EMBL" id="JARBHB010000006">
    <property type="protein sequence ID" value="KAJ8881519.1"/>
    <property type="molecule type" value="Genomic_DNA"/>
</dbReference>
<evidence type="ECO:0000259" key="1">
    <source>
        <dbReference type="Pfam" id="PF13976"/>
    </source>
</evidence>
<gene>
    <name evidence="3" type="ORF">PR048_018001</name>
</gene>
<protein>
    <recommendedName>
        <fullName evidence="5">GAG-pre-integrase domain-containing protein</fullName>
    </recommendedName>
</protein>
<keyword evidence="4" id="KW-1185">Reference proteome</keyword>
<dbReference type="InterPro" id="IPR054722">
    <property type="entry name" value="PolX-like_BBD"/>
</dbReference>
<evidence type="ECO:0000313" key="4">
    <source>
        <dbReference type="Proteomes" id="UP001159363"/>
    </source>
</evidence>
<dbReference type="InterPro" id="IPR025724">
    <property type="entry name" value="GAG-pre-integrase_dom"/>
</dbReference>
<name>A0ABQ9HB70_9NEOP</name>
<evidence type="ECO:0000313" key="3">
    <source>
        <dbReference type="EMBL" id="KAJ8881519.1"/>
    </source>
</evidence>
<feature type="domain" description="GAG-pre-integrase" evidence="1">
    <location>
        <begin position="70"/>
        <end position="124"/>
    </location>
</feature>
<reference evidence="3 4" key="1">
    <citation type="submission" date="2023-02" db="EMBL/GenBank/DDBJ databases">
        <title>LHISI_Scaffold_Assembly.</title>
        <authorList>
            <person name="Stuart O.P."/>
            <person name="Cleave R."/>
            <person name="Magrath M.J.L."/>
            <person name="Mikheyev A.S."/>
        </authorList>
    </citation>
    <scope>NUCLEOTIDE SEQUENCE [LARGE SCALE GENOMIC DNA]</scope>
    <source>
        <strain evidence="3">Daus_M_001</strain>
        <tissue evidence="3">Leg muscle</tissue>
    </source>
</reference>
<proteinExistence type="predicted"/>
<accession>A0ABQ9HB70</accession>
<sequence length="142" mass="16400">MCAELKEYQECVLKNVLYVPSLTRNLISVHKITENEGGVKFTDNGVEILKGRTKITGEKEYAGLYNIHLNCKSKQTSDLNLRHRRIGHLNVDSMKKLATLSSGLEKLNFCTSEIQCETQLTSKQTRKYFGKAREREQRDRYK</sequence>
<dbReference type="Pfam" id="PF22936">
    <property type="entry name" value="Pol_BBD"/>
    <property type="match status" value="1"/>
</dbReference>
<evidence type="ECO:0000259" key="2">
    <source>
        <dbReference type="Pfam" id="PF22936"/>
    </source>
</evidence>
<organism evidence="3 4">
    <name type="scientific">Dryococelus australis</name>
    <dbReference type="NCBI Taxonomy" id="614101"/>
    <lineage>
        <taxon>Eukaryota</taxon>
        <taxon>Metazoa</taxon>
        <taxon>Ecdysozoa</taxon>
        <taxon>Arthropoda</taxon>
        <taxon>Hexapoda</taxon>
        <taxon>Insecta</taxon>
        <taxon>Pterygota</taxon>
        <taxon>Neoptera</taxon>
        <taxon>Polyneoptera</taxon>
        <taxon>Phasmatodea</taxon>
        <taxon>Verophasmatodea</taxon>
        <taxon>Anareolatae</taxon>
        <taxon>Phasmatidae</taxon>
        <taxon>Eurycanthinae</taxon>
        <taxon>Dryococelus</taxon>
    </lineage>
</organism>
<evidence type="ECO:0008006" key="5">
    <source>
        <dbReference type="Google" id="ProtNLM"/>
    </source>
</evidence>